<dbReference type="PRINTS" id="PR00313">
    <property type="entry name" value="CABNDNGRPT"/>
</dbReference>
<organism evidence="3 4">
    <name type="scientific">Maliponia aquimaris</name>
    <dbReference type="NCBI Taxonomy" id="1673631"/>
    <lineage>
        <taxon>Bacteria</taxon>
        <taxon>Pseudomonadati</taxon>
        <taxon>Pseudomonadota</taxon>
        <taxon>Alphaproteobacteria</taxon>
        <taxon>Rhodobacterales</taxon>
        <taxon>Paracoccaceae</taxon>
        <taxon>Maliponia</taxon>
    </lineage>
</organism>
<dbReference type="Pfam" id="PF00353">
    <property type="entry name" value="HemolysinCabind"/>
    <property type="match status" value="4"/>
</dbReference>
<dbReference type="OrthoDB" id="7854691at2"/>
<dbReference type="Proteomes" id="UP000207598">
    <property type="component" value="Unassembled WGS sequence"/>
</dbReference>
<dbReference type="InterPro" id="IPR018511">
    <property type="entry name" value="Hemolysin-typ_Ca-bd_CS"/>
</dbReference>
<dbReference type="GO" id="GO:0005576">
    <property type="term" value="C:extracellular region"/>
    <property type="evidence" value="ECO:0007669"/>
    <property type="project" value="UniProtKB-SubCell"/>
</dbReference>
<dbReference type="PANTHER" id="PTHR38340:SF1">
    <property type="entry name" value="S-LAYER PROTEIN"/>
    <property type="match status" value="1"/>
</dbReference>
<reference evidence="3 4" key="1">
    <citation type="submission" date="2017-05" db="EMBL/GenBank/DDBJ databases">
        <authorList>
            <person name="Song R."/>
            <person name="Chenine A.L."/>
            <person name="Ruprecht R.M."/>
        </authorList>
    </citation>
    <scope>NUCLEOTIDE SEQUENCE [LARGE SCALE GENOMIC DNA]</scope>
    <source>
        <strain evidence="3 4">CECT 8898</strain>
    </source>
</reference>
<evidence type="ECO:0000313" key="4">
    <source>
        <dbReference type="Proteomes" id="UP000207598"/>
    </source>
</evidence>
<dbReference type="InterPro" id="IPR011049">
    <property type="entry name" value="Serralysin-like_metalloprot_C"/>
</dbReference>
<evidence type="ECO:0000313" key="3">
    <source>
        <dbReference type="EMBL" id="SMX48578.1"/>
    </source>
</evidence>
<gene>
    <name evidence="3" type="primary">hlyA_9</name>
    <name evidence="3" type="ORF">MAA8898_04003</name>
</gene>
<keyword evidence="4" id="KW-1185">Reference proteome</keyword>
<proteinExistence type="predicted"/>
<dbReference type="GO" id="GO:0005509">
    <property type="term" value="F:calcium ion binding"/>
    <property type="evidence" value="ECO:0007669"/>
    <property type="project" value="InterPro"/>
</dbReference>
<dbReference type="Gene3D" id="2.150.10.10">
    <property type="entry name" value="Serralysin-like metalloprotease, C-terminal"/>
    <property type="match status" value="2"/>
</dbReference>
<dbReference type="SUPFAM" id="SSF51120">
    <property type="entry name" value="beta-Roll"/>
    <property type="match status" value="1"/>
</dbReference>
<evidence type="ECO:0000256" key="2">
    <source>
        <dbReference type="ARBA" id="ARBA00022525"/>
    </source>
</evidence>
<dbReference type="PANTHER" id="PTHR38340">
    <property type="entry name" value="S-LAYER PROTEIN"/>
    <property type="match status" value="1"/>
</dbReference>
<dbReference type="InterPro" id="IPR050557">
    <property type="entry name" value="RTX_toxin/Mannuronan_C5-epim"/>
</dbReference>
<dbReference type="RefSeq" id="WP_094022758.1">
    <property type="nucleotide sequence ID" value="NZ_FXYF01000013.1"/>
</dbReference>
<accession>A0A238L0X5</accession>
<dbReference type="AlphaFoldDB" id="A0A238L0X5"/>
<keyword evidence="2" id="KW-0964">Secreted</keyword>
<comment type="subcellular location">
    <subcellularLocation>
        <location evidence="1">Secreted</location>
    </subcellularLocation>
</comment>
<dbReference type="InterPro" id="IPR001343">
    <property type="entry name" value="Hemolysn_Ca-bd"/>
</dbReference>
<dbReference type="EMBL" id="FXYF01000013">
    <property type="protein sequence ID" value="SMX48578.1"/>
    <property type="molecule type" value="Genomic_DNA"/>
</dbReference>
<protein>
    <submittedName>
        <fullName evidence="3">Hemolysin, chromosomal</fullName>
    </submittedName>
</protein>
<evidence type="ECO:0000256" key="1">
    <source>
        <dbReference type="ARBA" id="ARBA00004613"/>
    </source>
</evidence>
<dbReference type="PROSITE" id="PS00330">
    <property type="entry name" value="HEMOLYSIN_CALCIUM"/>
    <property type="match status" value="1"/>
</dbReference>
<name>A0A238L0X5_9RHOB</name>
<sequence length="887" mass="88816">MAIILPNSVNTAAGDALTVTAAQTNSTIIVRDGVFLLADGGSNNAIDINTNSNAHTILIDGYLGSDDNDALELNDTSNHEITIGMNGMIAAGSDGIAGTGTTIMVTNDGAIVAGSNAVSLSGGGLTSEPVVVNNGSMTSAADTIFLSDGGRVTNTGSLSSHTDGIHFGNYDGTNGNSVLINSGTINADDDGVQVQGANFTGSNTGSIIGQSRGLELQNLTDNSTFDNAGVVAGADDGIYAQGTNTRISNSGSITGGTGIEFTDEDTTVVNHGTIVGEAFEGIRGENELVVTNAGSISGATYGIYATSVDGLATGAGRQQVLNTGIIASQSQAAVYLEGFDGMVDNAGKIMSVSARGVWIDGAGGIVSNSGDIDSRDTGIWVDGTNGMITNTGTVTTDDEGIFFTDGGAALNSGVINSRTTSIYMGGSTINGRIDNSGEVVSLASTGIEIRNDNGIVTNTGSVTASVYGVYSASEFGSILNAGSITANSIGIYRVGGPGEFRITNSGEVNSLADAIRAIGGDEVVNSGVLNGQTGIYVVANANTTNTNVMNTASGVIDGEDYGIWLNDSDENALIINHGAVRGGIQSVHFENATGSEAMLVNTGSLVGDVQGDTGVQIIANSGVIVGDVNLDSGADLHRNMGTGVVNGVVFGEGGTDTLIGGAGNDNLNGGNDADLLVGHDGNDTLIGGEAADTLLGGAGDDSLSGGTEGDVLNGGNGNDQILGGLGNDLLIGQDGSDTLDGGDANDTMDGGNGDDLLEGGNGNDILRGRNGEDDLAGGLGLDLLTGGQGADNFVFRSVADAGIGATRDQILDFEQGVDLIIVAGLSPGVFEFRGTNPFAPSGNPELRLNETATGSTIVQFDVDGNGTIDAEIRVANVTGLTAEDFVL</sequence>